<dbReference type="GeneID" id="19210535"/>
<reference evidence="2" key="1">
    <citation type="journal article" date="2012" name="Science">
        <title>The Paleozoic origin of enzymatic lignin decomposition reconstructed from 31 fungal genomes.</title>
        <authorList>
            <person name="Floudas D."/>
            <person name="Binder M."/>
            <person name="Riley R."/>
            <person name="Barry K."/>
            <person name="Blanchette R.A."/>
            <person name="Henrissat B."/>
            <person name="Martinez A.T."/>
            <person name="Otillar R."/>
            <person name="Spatafora J.W."/>
            <person name="Yadav J.S."/>
            <person name="Aerts A."/>
            <person name="Benoit I."/>
            <person name="Boyd A."/>
            <person name="Carlson A."/>
            <person name="Copeland A."/>
            <person name="Coutinho P.M."/>
            <person name="de Vries R.P."/>
            <person name="Ferreira P."/>
            <person name="Findley K."/>
            <person name="Foster B."/>
            <person name="Gaskell J."/>
            <person name="Glotzer D."/>
            <person name="Gorecki P."/>
            <person name="Heitman J."/>
            <person name="Hesse C."/>
            <person name="Hori C."/>
            <person name="Igarashi K."/>
            <person name="Jurgens J.A."/>
            <person name="Kallen N."/>
            <person name="Kersten P."/>
            <person name="Kohler A."/>
            <person name="Kuees U."/>
            <person name="Kumar T.K.A."/>
            <person name="Kuo A."/>
            <person name="LaButti K."/>
            <person name="Larrondo L.F."/>
            <person name="Lindquist E."/>
            <person name="Ling A."/>
            <person name="Lombard V."/>
            <person name="Lucas S."/>
            <person name="Lundell T."/>
            <person name="Martin R."/>
            <person name="McLaughlin D.J."/>
            <person name="Morgenstern I."/>
            <person name="Morin E."/>
            <person name="Murat C."/>
            <person name="Nagy L.G."/>
            <person name="Nolan M."/>
            <person name="Ohm R.A."/>
            <person name="Patyshakuliyeva A."/>
            <person name="Rokas A."/>
            <person name="Ruiz-Duenas F.J."/>
            <person name="Sabat G."/>
            <person name="Salamov A."/>
            <person name="Samejima M."/>
            <person name="Schmutz J."/>
            <person name="Slot J.C."/>
            <person name="St John F."/>
            <person name="Stenlid J."/>
            <person name="Sun H."/>
            <person name="Sun S."/>
            <person name="Syed K."/>
            <person name="Tsang A."/>
            <person name="Wiebenga A."/>
            <person name="Young D."/>
            <person name="Pisabarro A."/>
            <person name="Eastwood D.C."/>
            <person name="Martin F."/>
            <person name="Cullen D."/>
            <person name="Grigoriev I.V."/>
            <person name="Hibbett D.S."/>
        </authorList>
    </citation>
    <scope>NUCLEOTIDE SEQUENCE [LARGE SCALE GENOMIC DNA]</scope>
    <source>
        <strain evidence="2">RWD-64-598 SS2</strain>
    </source>
</reference>
<organism evidence="1 2">
    <name type="scientific">Coniophora puteana (strain RWD-64-598)</name>
    <name type="common">Brown rot fungus</name>
    <dbReference type="NCBI Taxonomy" id="741705"/>
    <lineage>
        <taxon>Eukaryota</taxon>
        <taxon>Fungi</taxon>
        <taxon>Dikarya</taxon>
        <taxon>Basidiomycota</taxon>
        <taxon>Agaricomycotina</taxon>
        <taxon>Agaricomycetes</taxon>
        <taxon>Agaricomycetidae</taxon>
        <taxon>Boletales</taxon>
        <taxon>Coniophorineae</taxon>
        <taxon>Coniophoraceae</taxon>
        <taxon>Coniophora</taxon>
    </lineage>
</organism>
<dbReference type="Proteomes" id="UP000053558">
    <property type="component" value="Unassembled WGS sequence"/>
</dbReference>
<keyword evidence="2" id="KW-1185">Reference proteome</keyword>
<sequence>MDFVIADTSQAYLSLSVHRISYDDRPPNHLRVGRCSILSHVMASEEVVAFTDASPKIQIPTFISVCKIPFINRCNNVELAWMRATSLFGSVAMSASSMLAKMSEFLVHCASLAHSASKSASCQKYF</sequence>
<evidence type="ECO:0000313" key="1">
    <source>
        <dbReference type="EMBL" id="EIW79921.1"/>
    </source>
</evidence>
<accession>A0A5M3MMT6</accession>
<dbReference type="KEGG" id="cput:CONPUDRAFT_83152"/>
<evidence type="ECO:0000313" key="2">
    <source>
        <dbReference type="Proteomes" id="UP000053558"/>
    </source>
</evidence>
<dbReference type="EMBL" id="JH711580">
    <property type="protein sequence ID" value="EIW79921.1"/>
    <property type="molecule type" value="Genomic_DNA"/>
</dbReference>
<gene>
    <name evidence="1" type="ORF">CONPUDRAFT_83152</name>
</gene>
<comment type="caution">
    <text evidence="1">The sequence shown here is derived from an EMBL/GenBank/DDBJ whole genome shotgun (WGS) entry which is preliminary data.</text>
</comment>
<proteinExistence type="predicted"/>
<protein>
    <submittedName>
        <fullName evidence="1">Uncharacterized protein</fullName>
    </submittedName>
</protein>
<dbReference type="RefSeq" id="XP_007770246.1">
    <property type="nucleotide sequence ID" value="XM_007772056.1"/>
</dbReference>
<name>A0A5M3MMT6_CONPW</name>
<dbReference type="AlphaFoldDB" id="A0A5M3MMT6"/>